<proteinExistence type="predicted"/>
<keyword evidence="3" id="KW-1185">Reference proteome</keyword>
<accession>A0A9P7EN83</accession>
<sequence>MSGACGSKRKGKAAIPKPARGSGLNPSGLPAADQLNLDAEQPRMAPFNFDPYGQSVGGRQDTQQQLYGNAEGPSFGHTQGQAPTQGQLPYDHTQGLLPYGDGEGSMVCLIEMERVLHMEMEKALCMEMERALCMEMERVQCHMERARCHSVTHRNILGEEGYDFYDYFKDVSFDSGPSFPDFPPDHPGQTVPVPQWIEEAPDGGTSITDRSGGLSPLASNLTMIQQGEIPASEVVHTAGPARTTQARRDRRANMPATPYQASWIPTNTADTQMHTAVTKPHETPNDQRPKNVIILMKEVIQQSIKDAKVLIMRVVFSRNAMVYSRKKKKDIVDKAITDSVPQFYGPDAVFQTFITNAHRKQVANAFSTKRGKMIDFAWDGTCDAFQLLPPQGHTLPADQYHIARVSLIIQGTDPLLFMHDFYFDENDNIIVRARFKSRFVMANVIRFIWYWSNASFLDMSSLKTIKNIVGVAGAAMYCALYEQGMAQLDIDPFGGKAHHDKFKEIVHAFDGLTGAEKTDLEQHFRYILEIGPSQARGQSSLASDSEMSDSM</sequence>
<dbReference type="Proteomes" id="UP000807769">
    <property type="component" value="Unassembled WGS sequence"/>
</dbReference>
<organism evidence="2 3">
    <name type="scientific">Suillus subaureus</name>
    <dbReference type="NCBI Taxonomy" id="48587"/>
    <lineage>
        <taxon>Eukaryota</taxon>
        <taxon>Fungi</taxon>
        <taxon>Dikarya</taxon>
        <taxon>Basidiomycota</taxon>
        <taxon>Agaricomycotina</taxon>
        <taxon>Agaricomycetes</taxon>
        <taxon>Agaricomycetidae</taxon>
        <taxon>Boletales</taxon>
        <taxon>Suillineae</taxon>
        <taxon>Suillaceae</taxon>
        <taxon>Suillus</taxon>
    </lineage>
</organism>
<dbReference type="RefSeq" id="XP_041199319.1">
    <property type="nucleotide sequence ID" value="XM_041332307.1"/>
</dbReference>
<comment type="caution">
    <text evidence="2">The sequence shown here is derived from an EMBL/GenBank/DDBJ whole genome shotgun (WGS) entry which is preliminary data.</text>
</comment>
<evidence type="ECO:0000313" key="2">
    <source>
        <dbReference type="EMBL" id="KAG1826066.1"/>
    </source>
</evidence>
<name>A0A9P7EN83_9AGAM</name>
<dbReference type="GeneID" id="64626324"/>
<reference evidence="2" key="1">
    <citation type="journal article" date="2020" name="New Phytol.">
        <title>Comparative genomics reveals dynamic genome evolution in host specialist ectomycorrhizal fungi.</title>
        <authorList>
            <person name="Lofgren L.A."/>
            <person name="Nguyen N.H."/>
            <person name="Vilgalys R."/>
            <person name="Ruytinx J."/>
            <person name="Liao H.L."/>
            <person name="Branco S."/>
            <person name="Kuo A."/>
            <person name="LaButti K."/>
            <person name="Lipzen A."/>
            <person name="Andreopoulos W."/>
            <person name="Pangilinan J."/>
            <person name="Riley R."/>
            <person name="Hundley H."/>
            <person name="Na H."/>
            <person name="Barry K."/>
            <person name="Grigoriev I.V."/>
            <person name="Stajich J.E."/>
            <person name="Kennedy P.G."/>
        </authorList>
    </citation>
    <scope>NUCLEOTIDE SEQUENCE</scope>
    <source>
        <strain evidence="2">MN1</strain>
    </source>
</reference>
<dbReference type="OrthoDB" id="2679012at2759"/>
<dbReference type="AlphaFoldDB" id="A0A9P7EN83"/>
<gene>
    <name evidence="2" type="ORF">BJ212DRAFT_1295337</name>
</gene>
<dbReference type="EMBL" id="JABBWG010000002">
    <property type="protein sequence ID" value="KAG1826066.1"/>
    <property type="molecule type" value="Genomic_DNA"/>
</dbReference>
<protein>
    <submittedName>
        <fullName evidence="2">Uncharacterized protein</fullName>
    </submittedName>
</protein>
<evidence type="ECO:0000313" key="3">
    <source>
        <dbReference type="Proteomes" id="UP000807769"/>
    </source>
</evidence>
<feature type="compositionally biased region" description="Polar residues" evidence="1">
    <location>
        <begin position="76"/>
        <end position="86"/>
    </location>
</feature>
<evidence type="ECO:0000256" key="1">
    <source>
        <dbReference type="SAM" id="MobiDB-lite"/>
    </source>
</evidence>
<feature type="region of interest" description="Disordered" evidence="1">
    <location>
        <begin position="1"/>
        <end position="86"/>
    </location>
</feature>